<dbReference type="RefSeq" id="WP_055027776.1">
    <property type="nucleotide sequence ID" value="NZ_CABMIR010000033.1"/>
</dbReference>
<feature type="chain" id="PRO_5015043886" evidence="5">
    <location>
        <begin position="20"/>
        <end position="204"/>
    </location>
</feature>
<gene>
    <name evidence="7" type="ORF">AAY55_08140</name>
    <name evidence="8" type="ORF">XV92_16305</name>
</gene>
<proteinExistence type="predicted"/>
<evidence type="ECO:0000256" key="4">
    <source>
        <dbReference type="PROSITE-ProRule" id="PRU00473"/>
    </source>
</evidence>
<evidence type="ECO:0000256" key="2">
    <source>
        <dbReference type="ARBA" id="ARBA00023136"/>
    </source>
</evidence>
<evidence type="ECO:0000313" key="7">
    <source>
        <dbReference type="EMBL" id="KQA23745.1"/>
    </source>
</evidence>
<dbReference type="CDD" id="cd07185">
    <property type="entry name" value="OmpA_C-like"/>
    <property type="match status" value="1"/>
</dbReference>
<dbReference type="OrthoDB" id="9782229at2"/>
<name>A0A0Q0Q0P7_VIBMT</name>
<feature type="domain" description="OmpA-like" evidence="6">
    <location>
        <begin position="86"/>
        <end position="203"/>
    </location>
</feature>
<dbReference type="InterPro" id="IPR050330">
    <property type="entry name" value="Bact_OuterMem_StrucFunc"/>
</dbReference>
<keyword evidence="3" id="KW-0998">Cell outer membrane</keyword>
<organism evidence="7 10">
    <name type="scientific">Vibrio metoecus</name>
    <dbReference type="NCBI Taxonomy" id="1481663"/>
    <lineage>
        <taxon>Bacteria</taxon>
        <taxon>Pseudomonadati</taxon>
        <taxon>Pseudomonadota</taxon>
        <taxon>Gammaproteobacteria</taxon>
        <taxon>Vibrionales</taxon>
        <taxon>Vibrionaceae</taxon>
        <taxon>Vibrio</taxon>
    </lineage>
</organism>
<dbReference type="Proteomes" id="UP000050491">
    <property type="component" value="Unassembled WGS sequence"/>
</dbReference>
<keyword evidence="2 4" id="KW-0472">Membrane</keyword>
<evidence type="ECO:0000313" key="9">
    <source>
        <dbReference type="Proteomes" id="UP000050491"/>
    </source>
</evidence>
<protein>
    <submittedName>
        <fullName evidence="7">Membrane protein</fullName>
    </submittedName>
</protein>
<accession>A0A0Q0Q0P7</accession>
<keyword evidence="5" id="KW-0732">Signal</keyword>
<comment type="subcellular location">
    <subcellularLocation>
        <location evidence="1">Cell outer membrane</location>
    </subcellularLocation>
</comment>
<dbReference type="EMBL" id="LBGP01000021">
    <property type="protein sequence ID" value="KQA98539.1"/>
    <property type="molecule type" value="Genomic_DNA"/>
</dbReference>
<reference evidence="9 10" key="1">
    <citation type="journal article" date="2015" name="Genome Biol. Evol.">
        <title>The Dynamics of Genetic Interactions between Vibrio metoecus and Vibrio cholerae, Two Close Relatives Co-Occurring in the Environment.</title>
        <authorList>
            <person name="Orata F.D."/>
            <person name="Kirchberger P.C."/>
            <person name="Meheust R."/>
            <person name="Barlow E.J."/>
            <person name="Tarr C.L."/>
            <person name="Boucher Y."/>
        </authorList>
    </citation>
    <scope>NUCLEOTIDE SEQUENCE [LARGE SCALE GENOMIC DNA]</scope>
    <source>
        <strain evidence="7 10">08-2459</strain>
        <strain evidence="8 9">YB5B04</strain>
    </source>
</reference>
<dbReference type="InterPro" id="IPR006664">
    <property type="entry name" value="OMP_bac"/>
</dbReference>
<sequence>MKVWFLCIAFVLTGCGSLATDRMFNDSMLDVAPKGDFDVRYPEWGNAPQQSVSVAQTPKMQAHSSSYEQLRQYLVSNGIEHEVMPGDYPMIKLKNTIKFETGSAKVSASSKQWLDKMAQFLAGESGVDIVLEGHTDNTGTQKFNDKLSEKRATSVKSALVQRQVAQNAIYTRGYGEHVPACTNNTKKGRACNRRVEVRFILSSN</sequence>
<evidence type="ECO:0000259" key="6">
    <source>
        <dbReference type="PROSITE" id="PS51123"/>
    </source>
</evidence>
<dbReference type="Pfam" id="PF00691">
    <property type="entry name" value="OmpA"/>
    <property type="match status" value="1"/>
</dbReference>
<dbReference type="SUPFAM" id="SSF103088">
    <property type="entry name" value="OmpA-like"/>
    <property type="match status" value="1"/>
</dbReference>
<dbReference type="PROSITE" id="PS51257">
    <property type="entry name" value="PROKAR_LIPOPROTEIN"/>
    <property type="match status" value="1"/>
</dbReference>
<evidence type="ECO:0000313" key="10">
    <source>
        <dbReference type="Proteomes" id="UP000053724"/>
    </source>
</evidence>
<evidence type="ECO:0000313" key="8">
    <source>
        <dbReference type="EMBL" id="KQA98539.1"/>
    </source>
</evidence>
<dbReference type="PATRIC" id="fig|1481663.10.peg.1971"/>
<dbReference type="Proteomes" id="UP000053724">
    <property type="component" value="Unassembled WGS sequence"/>
</dbReference>
<dbReference type="InterPro" id="IPR036737">
    <property type="entry name" value="OmpA-like_sf"/>
</dbReference>
<dbReference type="PRINTS" id="PR01021">
    <property type="entry name" value="OMPADOMAIN"/>
</dbReference>
<dbReference type="AlphaFoldDB" id="A0A0Q0Q0P7"/>
<evidence type="ECO:0000256" key="5">
    <source>
        <dbReference type="SAM" id="SignalP"/>
    </source>
</evidence>
<evidence type="ECO:0000256" key="3">
    <source>
        <dbReference type="ARBA" id="ARBA00023237"/>
    </source>
</evidence>
<dbReference type="InterPro" id="IPR006665">
    <property type="entry name" value="OmpA-like"/>
</dbReference>
<feature type="signal peptide" evidence="5">
    <location>
        <begin position="1"/>
        <end position="19"/>
    </location>
</feature>
<evidence type="ECO:0000256" key="1">
    <source>
        <dbReference type="ARBA" id="ARBA00004442"/>
    </source>
</evidence>
<dbReference type="GO" id="GO:0009279">
    <property type="term" value="C:cell outer membrane"/>
    <property type="evidence" value="ECO:0007669"/>
    <property type="project" value="UniProtKB-SubCell"/>
</dbReference>
<dbReference type="InterPro" id="IPR006690">
    <property type="entry name" value="OMPA-like_CS"/>
</dbReference>
<dbReference type="PROSITE" id="PS51123">
    <property type="entry name" value="OMPA_2"/>
    <property type="match status" value="1"/>
</dbReference>
<comment type="caution">
    <text evidence="7">The sequence shown here is derived from an EMBL/GenBank/DDBJ whole genome shotgun (WGS) entry which is preliminary data.</text>
</comment>
<dbReference type="PROSITE" id="PS01068">
    <property type="entry name" value="OMPA_1"/>
    <property type="match status" value="1"/>
</dbReference>
<dbReference type="EMBL" id="LCUF01000008">
    <property type="protein sequence ID" value="KQA23745.1"/>
    <property type="molecule type" value="Genomic_DNA"/>
</dbReference>
<dbReference type="GeneID" id="94015246"/>
<dbReference type="PANTHER" id="PTHR30329:SF21">
    <property type="entry name" value="LIPOPROTEIN YIAD-RELATED"/>
    <property type="match status" value="1"/>
</dbReference>
<dbReference type="PANTHER" id="PTHR30329">
    <property type="entry name" value="STATOR ELEMENT OF FLAGELLAR MOTOR COMPLEX"/>
    <property type="match status" value="1"/>
</dbReference>
<dbReference type="Gene3D" id="3.30.1330.60">
    <property type="entry name" value="OmpA-like domain"/>
    <property type="match status" value="1"/>
</dbReference>